<dbReference type="PANTHER" id="PTHR32305">
    <property type="match status" value="1"/>
</dbReference>
<organism evidence="7 8">
    <name type="scientific">Tritonibacter mobilis F1926</name>
    <dbReference type="NCBI Taxonomy" id="1265309"/>
    <lineage>
        <taxon>Bacteria</taxon>
        <taxon>Pseudomonadati</taxon>
        <taxon>Pseudomonadota</taxon>
        <taxon>Alphaproteobacteria</taxon>
        <taxon>Rhodobacterales</taxon>
        <taxon>Paracoccaceae</taxon>
        <taxon>Tritonibacter</taxon>
    </lineage>
</organism>
<dbReference type="Proteomes" id="UP000013243">
    <property type="component" value="Chromosome"/>
</dbReference>
<feature type="domain" description="Gp5/Type VI secretion system Vgr C-terminal trimerisation" evidence="6">
    <location>
        <begin position="469"/>
        <end position="554"/>
    </location>
</feature>
<dbReference type="SUPFAM" id="SSF69349">
    <property type="entry name" value="Phage fibre proteins"/>
    <property type="match status" value="1"/>
</dbReference>
<name>A0A1B1A5Q0_9RHOB</name>
<dbReference type="InterPro" id="IPR006531">
    <property type="entry name" value="Gp5/Vgr_OB"/>
</dbReference>
<dbReference type="OrthoDB" id="9762420at2"/>
<dbReference type="InterPro" id="IPR017847">
    <property type="entry name" value="T6SS_RhsGE_Vgr_subset"/>
</dbReference>
<comment type="similarity">
    <text evidence="2">Belongs to the VgrG protein family.</text>
</comment>
<comment type="subcellular location">
    <subcellularLocation>
        <location evidence="1">Secreted</location>
    </subcellularLocation>
</comment>
<dbReference type="Pfam" id="PF22178">
    <property type="entry name" value="Gp5_trimer_C"/>
    <property type="match status" value="1"/>
</dbReference>
<keyword evidence="3" id="KW-0964">Secreted</keyword>
<dbReference type="KEGG" id="rmb:K529_014075"/>
<dbReference type="Gene3D" id="3.55.50.10">
    <property type="entry name" value="Baseplate protein-like domains"/>
    <property type="match status" value="1"/>
</dbReference>
<reference evidence="7 8" key="1">
    <citation type="journal article" date="2016" name="ISME J.">
        <title>Global occurrence and heterogeneity of the Roseobacter-clade species Ruegeria mobilis.</title>
        <authorList>
            <person name="Sonnenschein E."/>
            <person name="Gram L."/>
        </authorList>
    </citation>
    <scope>NUCLEOTIDE SEQUENCE [LARGE SCALE GENOMIC DNA]</scope>
    <source>
        <strain evidence="7 8">F1926</strain>
    </source>
</reference>
<evidence type="ECO:0000313" key="8">
    <source>
        <dbReference type="Proteomes" id="UP000013243"/>
    </source>
</evidence>
<evidence type="ECO:0000259" key="5">
    <source>
        <dbReference type="Pfam" id="PF04717"/>
    </source>
</evidence>
<dbReference type="Gene3D" id="2.30.110.50">
    <property type="match status" value="1"/>
</dbReference>
<dbReference type="STRING" id="1265309.K529_014075"/>
<dbReference type="InterPro" id="IPR006533">
    <property type="entry name" value="T6SS_Vgr_RhsGE"/>
</dbReference>
<protein>
    <submittedName>
        <fullName evidence="7">Uncharacterized protein</fullName>
    </submittedName>
</protein>
<dbReference type="Gene3D" id="2.40.50.230">
    <property type="entry name" value="Gp5 N-terminal domain"/>
    <property type="match status" value="1"/>
</dbReference>
<feature type="region of interest" description="Disordered" evidence="4">
    <location>
        <begin position="246"/>
        <end position="265"/>
    </location>
</feature>
<dbReference type="SUPFAM" id="SSF69255">
    <property type="entry name" value="gp5 N-terminal domain-like"/>
    <property type="match status" value="1"/>
</dbReference>
<proteinExistence type="inferred from homology"/>
<dbReference type="NCBIfam" id="TIGR01646">
    <property type="entry name" value="vgr_GE"/>
    <property type="match status" value="1"/>
</dbReference>
<evidence type="ECO:0000313" key="7">
    <source>
        <dbReference type="EMBL" id="ANP41900.1"/>
    </source>
</evidence>
<dbReference type="GeneID" id="28250983"/>
<feature type="domain" description="Gp5/Type VI secretion system Vgr protein OB-fold" evidence="5">
    <location>
        <begin position="387"/>
        <end position="452"/>
    </location>
</feature>
<sequence>MNVFTQDARLGRLTTVLGSDALVLLRMDGTEELSGDFEWRVEALSTQNTLDLSALLGTHATVEINHAQGVRAFDGIVCEAEQRGAFENGFRYDLTLRPWLHVASLRRNMRIFHNKTVIEIVQEVLSSYAALGNPHLEVRVMDDYPVLEYTVQYGESDADFIRRQLERFGITWSWRHEAGSHTLLLTDAAISLPEVPGSSRPYFGVAGYHRNEEEHFRHWSATERITTGAVRLTEYNFKIPTSAQEVDQLSDASHPSGDIESYDWPGDYLNQGEGRGVVSRRLEAERGQAPRHRAEGDVVSLGAGWRVTLAGDDVPNATGRTFVCLKATHQFRAQAYGSGSAGADDAPYEGAYVLTPDDAPFRPERRAVGPRVQGPETAVVVGEGEIDCDEHGRILCRFHWDLDGAHTMRVRVSQNWASKGWGGMVIPRIGMEVIVEHLRGDPDKPIVTGCVYNGRNKPPYELPKHKTRSTFRTDSHQSNYNGFNEFRFEDQTRSEEVFLRAQKDLNIKTKHNRTSQTDRNNLESIARTSLRRVGDDEMVSIGGGYSIEVSANPAARNTSEKAQATFDGLSDLYGAFREALQSPGTGNMLVDVEGNLSVKAGQNRVLNILGAENRSIKGVSSQVANGGFQINTPRKFSVDANSTLLNSAKTLTLTVGAAKITLRSDGTATIYAEKLALKTRGTMDLEAKGNMNLTSNGDMKLTAHGEVSVRGSRIDLN</sequence>
<dbReference type="InterPro" id="IPR054030">
    <property type="entry name" value="Gp5_Vgr_C"/>
</dbReference>
<dbReference type="SUPFAM" id="SSF69279">
    <property type="entry name" value="Phage tail proteins"/>
    <property type="match status" value="2"/>
</dbReference>
<dbReference type="InterPro" id="IPR050708">
    <property type="entry name" value="T6SS_VgrG/RHS"/>
</dbReference>
<dbReference type="InterPro" id="IPR037026">
    <property type="entry name" value="Vgr_OB-fold_dom_sf"/>
</dbReference>
<dbReference type="NCBIfam" id="TIGR03361">
    <property type="entry name" value="VI_Rhs_Vgr"/>
    <property type="match status" value="1"/>
</dbReference>
<gene>
    <name evidence="7" type="ORF">K529_014075</name>
</gene>
<dbReference type="Pfam" id="PF04717">
    <property type="entry name" value="Phage_base_V"/>
    <property type="match status" value="1"/>
</dbReference>
<evidence type="ECO:0000256" key="3">
    <source>
        <dbReference type="ARBA" id="ARBA00022525"/>
    </source>
</evidence>
<evidence type="ECO:0000256" key="2">
    <source>
        <dbReference type="ARBA" id="ARBA00005558"/>
    </source>
</evidence>
<dbReference type="Pfam" id="PF05954">
    <property type="entry name" value="Phage_GPD"/>
    <property type="match status" value="1"/>
</dbReference>
<dbReference type="RefSeq" id="WP_052699558.1">
    <property type="nucleotide sequence ID" value="NZ_CP015230.1"/>
</dbReference>
<dbReference type="EMBL" id="CP015230">
    <property type="protein sequence ID" value="ANP41900.1"/>
    <property type="molecule type" value="Genomic_DNA"/>
</dbReference>
<dbReference type="Gene3D" id="4.10.220.110">
    <property type="match status" value="1"/>
</dbReference>
<dbReference type="PANTHER" id="PTHR32305:SF15">
    <property type="entry name" value="PROTEIN RHSA-RELATED"/>
    <property type="match status" value="1"/>
</dbReference>
<accession>A0A1B1A5Q0</accession>
<dbReference type="AlphaFoldDB" id="A0A1B1A5Q0"/>
<evidence type="ECO:0000259" key="6">
    <source>
        <dbReference type="Pfam" id="PF22178"/>
    </source>
</evidence>
<evidence type="ECO:0000256" key="4">
    <source>
        <dbReference type="SAM" id="MobiDB-lite"/>
    </source>
</evidence>
<dbReference type="GO" id="GO:0005576">
    <property type="term" value="C:extracellular region"/>
    <property type="evidence" value="ECO:0007669"/>
    <property type="project" value="UniProtKB-SubCell"/>
</dbReference>
<evidence type="ECO:0000256" key="1">
    <source>
        <dbReference type="ARBA" id="ARBA00004613"/>
    </source>
</evidence>